<dbReference type="InterPro" id="IPR049051">
    <property type="entry name" value="nSTAND2"/>
</dbReference>
<dbReference type="InParanoid" id="A0A0M8K953"/>
<dbReference type="Proteomes" id="UP000037784">
    <property type="component" value="Unassembled WGS sequence"/>
</dbReference>
<dbReference type="InterPro" id="IPR016032">
    <property type="entry name" value="Sig_transdc_resp-reg_C-effctor"/>
</dbReference>
<proteinExistence type="predicted"/>
<dbReference type="SMART" id="SM00862">
    <property type="entry name" value="Trans_reg_C"/>
    <property type="match status" value="1"/>
</dbReference>
<accession>A0A0M8K953</accession>
<dbReference type="AlphaFoldDB" id="A0A0M8K953"/>
<dbReference type="RefSeq" id="WP_054493130.1">
    <property type="nucleotide sequence ID" value="NZ_BBZA01000132.1"/>
</dbReference>
<dbReference type="InterPro" id="IPR027417">
    <property type="entry name" value="P-loop_NTPase"/>
</dbReference>
<gene>
    <name evidence="4" type="ORF">ARMA_1695</name>
</gene>
<evidence type="ECO:0000256" key="1">
    <source>
        <dbReference type="ARBA" id="ARBA00023125"/>
    </source>
</evidence>
<dbReference type="Pfam" id="PF20702">
    <property type="entry name" value="nSTAND2"/>
    <property type="match status" value="1"/>
</dbReference>
<dbReference type="Gene3D" id="1.10.10.10">
    <property type="entry name" value="Winged helix-like DNA-binding domain superfamily/Winged helix DNA-binding domain"/>
    <property type="match status" value="1"/>
</dbReference>
<feature type="DNA-binding region" description="OmpR/PhoB-type" evidence="2">
    <location>
        <begin position="381"/>
        <end position="478"/>
    </location>
</feature>
<name>A0A0M8K953_9CHLR</name>
<feature type="domain" description="OmpR/PhoB-type" evidence="3">
    <location>
        <begin position="381"/>
        <end position="478"/>
    </location>
</feature>
<keyword evidence="5" id="KW-1185">Reference proteome</keyword>
<dbReference type="PANTHER" id="PTHR34301:SF8">
    <property type="entry name" value="ATPASE DOMAIN-CONTAINING PROTEIN"/>
    <property type="match status" value="1"/>
</dbReference>
<organism evidence="4 5">
    <name type="scientific">Ardenticatena maritima</name>
    <dbReference type="NCBI Taxonomy" id="872965"/>
    <lineage>
        <taxon>Bacteria</taxon>
        <taxon>Bacillati</taxon>
        <taxon>Chloroflexota</taxon>
        <taxon>Ardenticatenia</taxon>
        <taxon>Ardenticatenales</taxon>
        <taxon>Ardenticatenaceae</taxon>
        <taxon>Ardenticatena</taxon>
    </lineage>
</organism>
<dbReference type="SUPFAM" id="SSF46894">
    <property type="entry name" value="C-terminal effector domain of the bipartite response regulators"/>
    <property type="match status" value="1"/>
</dbReference>
<reference evidence="5" key="2">
    <citation type="submission" date="2015-08" db="EMBL/GenBank/DDBJ databases">
        <title>Draft Genome Sequence of a Heterotrophic Facultative Anaerobic Bacterium Ardenticatena maritima Strain 110S.</title>
        <authorList>
            <person name="Kawaichi S."/>
            <person name="Yoshida T."/>
            <person name="Sako Y."/>
            <person name="Nakamura R."/>
        </authorList>
    </citation>
    <scope>NUCLEOTIDE SEQUENCE [LARGE SCALE GENOMIC DNA]</scope>
    <source>
        <strain evidence="5">110S</strain>
    </source>
</reference>
<evidence type="ECO:0000259" key="3">
    <source>
        <dbReference type="PROSITE" id="PS51755"/>
    </source>
</evidence>
<reference evidence="4 5" key="1">
    <citation type="journal article" date="2015" name="Genome Announc.">
        <title>Draft Genome Sequence of a Heterotrophic Facultative Anaerobic Thermophilic Bacterium, Ardenticatena maritima Strain 110ST.</title>
        <authorList>
            <person name="Kawaichi S."/>
            <person name="Yoshida T."/>
            <person name="Sako Y."/>
            <person name="Nakamura R."/>
        </authorList>
    </citation>
    <scope>NUCLEOTIDE SEQUENCE [LARGE SCALE GENOMIC DNA]</scope>
    <source>
        <strain evidence="4 5">110S</strain>
    </source>
</reference>
<dbReference type="Gene3D" id="3.40.50.300">
    <property type="entry name" value="P-loop containing nucleotide triphosphate hydrolases"/>
    <property type="match status" value="1"/>
</dbReference>
<dbReference type="InterPro" id="IPR001867">
    <property type="entry name" value="OmpR/PhoB-type_DNA-bd"/>
</dbReference>
<dbReference type="OrthoDB" id="141199at2"/>
<evidence type="ECO:0000256" key="2">
    <source>
        <dbReference type="PROSITE-ProRule" id="PRU01091"/>
    </source>
</evidence>
<evidence type="ECO:0000313" key="5">
    <source>
        <dbReference type="Proteomes" id="UP000037784"/>
    </source>
</evidence>
<dbReference type="InterPro" id="IPR036388">
    <property type="entry name" value="WH-like_DNA-bd_sf"/>
</dbReference>
<evidence type="ECO:0000313" key="4">
    <source>
        <dbReference type="EMBL" id="GAP63272.1"/>
    </source>
</evidence>
<dbReference type="Pfam" id="PF00486">
    <property type="entry name" value="Trans_reg_C"/>
    <property type="match status" value="1"/>
</dbReference>
<keyword evidence="1 2" id="KW-0238">DNA-binding</keyword>
<dbReference type="EMBL" id="BBZA01000132">
    <property type="protein sequence ID" value="GAP63272.1"/>
    <property type="molecule type" value="Genomic_DNA"/>
</dbReference>
<dbReference type="PANTHER" id="PTHR34301">
    <property type="entry name" value="DNA-BINDING PROTEIN-RELATED"/>
    <property type="match status" value="1"/>
</dbReference>
<dbReference type="GO" id="GO:0003677">
    <property type="term" value="F:DNA binding"/>
    <property type="evidence" value="ECO:0007669"/>
    <property type="project" value="UniProtKB-UniRule"/>
</dbReference>
<protein>
    <recommendedName>
        <fullName evidence="3">OmpR/PhoB-type domain-containing protein</fullName>
    </recommendedName>
</protein>
<sequence>MARTPALFIRNPYAENRPASPEMFYGRAADVRWMIERLAKPYPDSLAIAGPRRIGKTSLLHYVRHAFQHPDIIDEKVTTEWAAYRNLLALGWPHLHVYVDASRLLHSQDDGDETTAPRFWRILLRALLHTCEQHHEHLDIELPAWETVEESDWLAEILEDALDTLALRERRVIFYLDEVEKKSFPVEVGQVLRSFAMQYGAAFVIASHRSLLEWLDDPTNYNSPFYNMLSYRYLRPLPSDEAYTLLTDPGRRELSPTWMADHEPLLAALVEATGGHPSLVKLAGERLWDLSVVQQRATLSLEEVLNHVRLQGEPTFMSIWNALDESEREVVRMIAQGEREACSPDHARVCEILRRDGVLVETEQGWRVFSPLFAEYVRDMSPVEQESALRLEEMQVYVAHAETPIALTKTEHRLLAFLLAHRGRTCSREAILAHVWNKHEDNKVLDVTIQRLRRKIEPDPREPRYLITVRGEGYRLDA</sequence>
<comment type="caution">
    <text evidence="4">The sequence shown here is derived from an EMBL/GenBank/DDBJ whole genome shotgun (WGS) entry which is preliminary data.</text>
</comment>
<dbReference type="CDD" id="cd00383">
    <property type="entry name" value="trans_reg_C"/>
    <property type="match status" value="1"/>
</dbReference>
<dbReference type="SUPFAM" id="SSF52540">
    <property type="entry name" value="P-loop containing nucleoside triphosphate hydrolases"/>
    <property type="match status" value="1"/>
</dbReference>
<dbReference type="GO" id="GO:0006355">
    <property type="term" value="P:regulation of DNA-templated transcription"/>
    <property type="evidence" value="ECO:0007669"/>
    <property type="project" value="InterPro"/>
</dbReference>
<dbReference type="PROSITE" id="PS51755">
    <property type="entry name" value="OMPR_PHOB"/>
    <property type="match status" value="1"/>
</dbReference>
<dbReference type="GO" id="GO:0000160">
    <property type="term" value="P:phosphorelay signal transduction system"/>
    <property type="evidence" value="ECO:0007669"/>
    <property type="project" value="InterPro"/>
</dbReference>